<dbReference type="EMBL" id="MHCH01000049">
    <property type="protein sequence ID" value="OGY16180.1"/>
    <property type="molecule type" value="Genomic_DNA"/>
</dbReference>
<dbReference type="Pfam" id="PF06750">
    <property type="entry name" value="A24_N_bact"/>
    <property type="match status" value="1"/>
</dbReference>
<feature type="transmembrane region" description="Helical" evidence="7">
    <location>
        <begin position="163"/>
        <end position="184"/>
    </location>
</feature>
<dbReference type="Gene3D" id="1.20.120.1220">
    <property type="match status" value="1"/>
</dbReference>
<reference evidence="10 11" key="1">
    <citation type="journal article" date="2016" name="Nat. Commun.">
        <title>Thousands of microbial genomes shed light on interconnected biogeochemical processes in an aquifer system.</title>
        <authorList>
            <person name="Anantharaman K."/>
            <person name="Brown C.T."/>
            <person name="Hug L.A."/>
            <person name="Sharon I."/>
            <person name="Castelle C.J."/>
            <person name="Probst A.J."/>
            <person name="Thomas B.C."/>
            <person name="Singh A."/>
            <person name="Wilkins M.J."/>
            <person name="Karaoz U."/>
            <person name="Brodie E.L."/>
            <person name="Williams K.H."/>
            <person name="Hubbard S.S."/>
            <person name="Banfield J.F."/>
        </authorList>
    </citation>
    <scope>NUCLEOTIDE SEQUENCE [LARGE SCALE GENOMIC DNA]</scope>
</reference>
<dbReference type="InterPro" id="IPR000045">
    <property type="entry name" value="Prepilin_IV_endopep_pep"/>
</dbReference>
<dbReference type="Proteomes" id="UP000177324">
    <property type="component" value="Unassembled WGS sequence"/>
</dbReference>
<evidence type="ECO:0000313" key="11">
    <source>
        <dbReference type="Proteomes" id="UP000177324"/>
    </source>
</evidence>
<keyword evidence="3" id="KW-1003">Cell membrane</keyword>
<dbReference type="Pfam" id="PF01478">
    <property type="entry name" value="Peptidase_A24"/>
    <property type="match status" value="1"/>
</dbReference>
<dbReference type="AlphaFoldDB" id="A0A1G1VLA1"/>
<dbReference type="GO" id="GO:0004190">
    <property type="term" value="F:aspartic-type endopeptidase activity"/>
    <property type="evidence" value="ECO:0007669"/>
    <property type="project" value="InterPro"/>
</dbReference>
<comment type="similarity">
    <text evidence="2">Belongs to the peptidase A24 family.</text>
</comment>
<feature type="transmembrane region" description="Helical" evidence="7">
    <location>
        <begin position="74"/>
        <end position="92"/>
    </location>
</feature>
<accession>A0A1G1VLA1</accession>
<keyword evidence="5 7" id="KW-1133">Transmembrane helix</keyword>
<feature type="transmembrane region" description="Helical" evidence="7">
    <location>
        <begin position="196"/>
        <end position="229"/>
    </location>
</feature>
<evidence type="ECO:0000256" key="2">
    <source>
        <dbReference type="ARBA" id="ARBA00005801"/>
    </source>
</evidence>
<dbReference type="PANTHER" id="PTHR30487:SF0">
    <property type="entry name" value="PREPILIN LEADER PEPTIDASE_N-METHYLTRANSFERASE-RELATED"/>
    <property type="match status" value="1"/>
</dbReference>
<evidence type="ECO:0000313" key="10">
    <source>
        <dbReference type="EMBL" id="OGY16180.1"/>
    </source>
</evidence>
<evidence type="ECO:0000256" key="7">
    <source>
        <dbReference type="SAM" id="Phobius"/>
    </source>
</evidence>
<evidence type="ECO:0000256" key="1">
    <source>
        <dbReference type="ARBA" id="ARBA00004651"/>
    </source>
</evidence>
<comment type="caution">
    <text evidence="10">The sequence shown here is derived from an EMBL/GenBank/DDBJ whole genome shotgun (WGS) entry which is preliminary data.</text>
</comment>
<evidence type="ECO:0000259" key="8">
    <source>
        <dbReference type="Pfam" id="PF01478"/>
    </source>
</evidence>
<evidence type="ECO:0000259" key="9">
    <source>
        <dbReference type="Pfam" id="PF06750"/>
    </source>
</evidence>
<evidence type="ECO:0000256" key="6">
    <source>
        <dbReference type="ARBA" id="ARBA00023136"/>
    </source>
</evidence>
<feature type="transmembrane region" description="Helical" evidence="7">
    <location>
        <begin position="6"/>
        <end position="28"/>
    </location>
</feature>
<dbReference type="GO" id="GO:0006465">
    <property type="term" value="P:signal peptide processing"/>
    <property type="evidence" value="ECO:0007669"/>
    <property type="project" value="TreeGrafter"/>
</dbReference>
<dbReference type="GO" id="GO:0005886">
    <property type="term" value="C:plasma membrane"/>
    <property type="evidence" value="ECO:0007669"/>
    <property type="project" value="UniProtKB-SubCell"/>
</dbReference>
<name>A0A1G1VLA1_9BACT</name>
<keyword evidence="6 7" id="KW-0472">Membrane</keyword>
<feature type="transmembrane region" description="Helical" evidence="7">
    <location>
        <begin position="137"/>
        <end position="157"/>
    </location>
</feature>
<dbReference type="PANTHER" id="PTHR30487">
    <property type="entry name" value="TYPE 4 PREPILIN-LIKE PROTEINS LEADER PEPTIDE-PROCESSING ENZYME"/>
    <property type="match status" value="1"/>
</dbReference>
<sequence length="271" mass="29380">MGGLASWGLFGVGLILGSFINVVVFRTVHGFSPWAGRSFCPKCKHKINWYDNIPLLSFVLLWGKCRYCKQSISLQYPVIELLTANLLLWWYVVGRLAFRLAEQPYSVIQPGFWLVVGLGLVLLTGFDLFYGVLPDFVIGLLGGITLIYRLSLAVTGIMRWPDWWGFVGAGLAGAAALAAGAVVTRGRGMGWGDVKLAGVMGLILGPSKLLVAVAVAVLTGAAAAVILVAIRRKRWGQTIPFGPFLAGSTLVALLWGEKIWRWYGGLLGLPF</sequence>
<feature type="transmembrane region" description="Helical" evidence="7">
    <location>
        <begin position="235"/>
        <end position="255"/>
    </location>
</feature>
<evidence type="ECO:0000256" key="4">
    <source>
        <dbReference type="ARBA" id="ARBA00022692"/>
    </source>
</evidence>
<dbReference type="STRING" id="1797589.A2784_03845"/>
<evidence type="ECO:0008006" key="12">
    <source>
        <dbReference type="Google" id="ProtNLM"/>
    </source>
</evidence>
<feature type="domain" description="Prepilin type IV endopeptidase peptidase" evidence="8">
    <location>
        <begin position="115"/>
        <end position="224"/>
    </location>
</feature>
<feature type="transmembrane region" description="Helical" evidence="7">
    <location>
        <begin position="112"/>
        <end position="130"/>
    </location>
</feature>
<evidence type="ECO:0000256" key="3">
    <source>
        <dbReference type="ARBA" id="ARBA00022475"/>
    </source>
</evidence>
<protein>
    <recommendedName>
        <fullName evidence="12">Prepilin peptidase</fullName>
    </recommendedName>
</protein>
<dbReference type="InterPro" id="IPR050882">
    <property type="entry name" value="Prepilin_peptidase/N-MTase"/>
</dbReference>
<comment type="subcellular location">
    <subcellularLocation>
        <location evidence="1">Cell membrane</location>
        <topology evidence="1">Multi-pass membrane protein</topology>
    </subcellularLocation>
</comment>
<feature type="domain" description="Prepilin peptidase A24 N-terminal" evidence="9">
    <location>
        <begin position="12"/>
        <end position="91"/>
    </location>
</feature>
<evidence type="ECO:0000256" key="5">
    <source>
        <dbReference type="ARBA" id="ARBA00022989"/>
    </source>
</evidence>
<proteinExistence type="inferred from homology"/>
<keyword evidence="4 7" id="KW-0812">Transmembrane</keyword>
<organism evidence="10 11">
    <name type="scientific">Candidatus Chisholmbacteria bacterium RIFCSPHIGHO2_01_FULL_48_12</name>
    <dbReference type="NCBI Taxonomy" id="1797589"/>
    <lineage>
        <taxon>Bacteria</taxon>
        <taxon>Candidatus Chisholmiibacteriota</taxon>
    </lineage>
</organism>
<dbReference type="InterPro" id="IPR010627">
    <property type="entry name" value="Prepilin_pept_A24_N"/>
</dbReference>
<gene>
    <name evidence="10" type="ORF">A2784_03845</name>
</gene>